<dbReference type="RefSeq" id="WP_079556115.1">
    <property type="nucleotide sequence ID" value="NZ_CP021904.1"/>
</dbReference>
<evidence type="ECO:0008006" key="3">
    <source>
        <dbReference type="Google" id="ProtNLM"/>
    </source>
</evidence>
<dbReference type="OrthoDB" id="5574284at2"/>
<keyword evidence="2" id="KW-1185">Reference proteome</keyword>
<dbReference type="AlphaFoldDB" id="A0A1T5AQQ3"/>
<reference evidence="1 2" key="1">
    <citation type="submission" date="2017-02" db="EMBL/GenBank/DDBJ databases">
        <authorList>
            <person name="Peterson S.W."/>
        </authorList>
    </citation>
    <scope>NUCLEOTIDE SEQUENCE [LARGE SCALE GENOMIC DNA]</scope>
    <source>
        <strain evidence="1 2">DSM 24412</strain>
    </source>
</reference>
<dbReference type="KEGG" id="asx:CDL62_05495"/>
<sequence length="60" mass="6914">MKLVYTEQALFSLEEALNFIAPKVSPEKLNDIRDEILDAADILLLQPFQGQEEPYLEHLI</sequence>
<evidence type="ECO:0000313" key="2">
    <source>
        <dbReference type="Proteomes" id="UP000191055"/>
    </source>
</evidence>
<organism evidence="1 2">
    <name type="scientific">Alkalitalea saponilacus</name>
    <dbReference type="NCBI Taxonomy" id="889453"/>
    <lineage>
        <taxon>Bacteria</taxon>
        <taxon>Pseudomonadati</taxon>
        <taxon>Bacteroidota</taxon>
        <taxon>Bacteroidia</taxon>
        <taxon>Marinilabiliales</taxon>
        <taxon>Marinilabiliaceae</taxon>
        <taxon>Alkalitalea</taxon>
    </lineage>
</organism>
<dbReference type="STRING" id="889453.SAMN03080601_00340"/>
<accession>A0A1T5AQQ3</accession>
<protein>
    <recommendedName>
        <fullName evidence="3">ParE toxin of type II toxin-antitoxin system, parDE</fullName>
    </recommendedName>
</protein>
<proteinExistence type="predicted"/>
<dbReference type="EMBL" id="FUYV01000001">
    <property type="protein sequence ID" value="SKB36933.1"/>
    <property type="molecule type" value="Genomic_DNA"/>
</dbReference>
<gene>
    <name evidence="1" type="ORF">SAMN03080601_00340</name>
</gene>
<evidence type="ECO:0000313" key="1">
    <source>
        <dbReference type="EMBL" id="SKB36933.1"/>
    </source>
</evidence>
<dbReference type="Proteomes" id="UP000191055">
    <property type="component" value="Unassembled WGS sequence"/>
</dbReference>
<name>A0A1T5AQQ3_9BACT</name>